<dbReference type="PROSITE" id="PS51677">
    <property type="entry name" value="NODB"/>
    <property type="match status" value="1"/>
</dbReference>
<dbReference type="OrthoDB" id="9812065at2"/>
<feature type="signal peptide" evidence="1">
    <location>
        <begin position="1"/>
        <end position="21"/>
    </location>
</feature>
<comment type="caution">
    <text evidence="3">The sequence shown here is derived from an EMBL/GenBank/DDBJ whole genome shotgun (WGS) entry which is preliminary data.</text>
</comment>
<dbReference type="RefSeq" id="WP_146817986.1">
    <property type="nucleotide sequence ID" value="NZ_BJYA01000019.1"/>
</dbReference>
<accession>A0A511W6U2</accession>
<dbReference type="InterPro" id="IPR050248">
    <property type="entry name" value="Polysacc_deacetylase_ArnD"/>
</dbReference>
<proteinExistence type="predicted"/>
<dbReference type="InterPro" id="IPR011330">
    <property type="entry name" value="Glyco_hydro/deAcase_b/a-brl"/>
</dbReference>
<dbReference type="AlphaFoldDB" id="A0A511W6U2"/>
<evidence type="ECO:0000313" key="3">
    <source>
        <dbReference type="EMBL" id="GEN46820.1"/>
    </source>
</evidence>
<sequence length="258" mass="29746">MKKLTFLTIVVLLIFSVPVNAVSNESYGYGYKKQYNEMPPDLGFYGPLIEKYNGLYLGDEENRMVYLTFDSGYEQGYTEQILDVLNEKDVPATFFLTGHYVDDQPELVKRKVEEGHIIGNHSNDHLDYTKVSDDKVKEDLKVLDEKIINTTDQEVVKFFRPAKGIFSERTLKLTDELGYTNIFWTVALVDWNRDENKGWKHAFDEVLRQVHPGAIILLHAVTEDNAEALGYLIDELRDQDYEFGSLDDLVWHHSVPVG</sequence>
<dbReference type="GO" id="GO:0016810">
    <property type="term" value="F:hydrolase activity, acting on carbon-nitrogen (but not peptide) bonds"/>
    <property type="evidence" value="ECO:0007669"/>
    <property type="project" value="InterPro"/>
</dbReference>
<keyword evidence="4" id="KW-1185">Reference proteome</keyword>
<dbReference type="GO" id="GO:0005975">
    <property type="term" value="P:carbohydrate metabolic process"/>
    <property type="evidence" value="ECO:0007669"/>
    <property type="project" value="InterPro"/>
</dbReference>
<dbReference type="PANTHER" id="PTHR10587">
    <property type="entry name" value="GLYCOSYL TRANSFERASE-RELATED"/>
    <property type="match status" value="1"/>
</dbReference>
<dbReference type="GO" id="GO:0016020">
    <property type="term" value="C:membrane"/>
    <property type="evidence" value="ECO:0007669"/>
    <property type="project" value="TreeGrafter"/>
</dbReference>
<evidence type="ECO:0000259" key="2">
    <source>
        <dbReference type="PROSITE" id="PS51677"/>
    </source>
</evidence>
<protein>
    <submittedName>
        <fullName evidence="3">Delta-lactam-biosynthetic de-N-acetylase</fullName>
    </submittedName>
</protein>
<dbReference type="InterPro" id="IPR002509">
    <property type="entry name" value="NODB_dom"/>
</dbReference>
<dbReference type="EMBL" id="BJYA01000019">
    <property type="protein sequence ID" value="GEN46820.1"/>
    <property type="molecule type" value="Genomic_DNA"/>
</dbReference>
<reference evidence="3 4" key="1">
    <citation type="submission" date="2019-07" db="EMBL/GenBank/DDBJ databases">
        <title>Whole genome shotgun sequence of Alkalibacillus haloalkaliphilus NBRC 103110.</title>
        <authorList>
            <person name="Hosoyama A."/>
            <person name="Uohara A."/>
            <person name="Ohji S."/>
            <person name="Ichikawa N."/>
        </authorList>
    </citation>
    <scope>NUCLEOTIDE SEQUENCE [LARGE SCALE GENOMIC DNA]</scope>
    <source>
        <strain evidence="3 4">NBRC 103110</strain>
    </source>
</reference>
<evidence type="ECO:0000256" key="1">
    <source>
        <dbReference type="SAM" id="SignalP"/>
    </source>
</evidence>
<feature type="chain" id="PRO_5039488327" evidence="1">
    <location>
        <begin position="22"/>
        <end position="258"/>
    </location>
</feature>
<feature type="domain" description="NodB homology" evidence="2">
    <location>
        <begin position="63"/>
        <end position="244"/>
    </location>
</feature>
<dbReference type="Proteomes" id="UP000321440">
    <property type="component" value="Unassembled WGS sequence"/>
</dbReference>
<gene>
    <name evidence="3" type="ORF">AHA02nite_25960</name>
</gene>
<evidence type="ECO:0000313" key="4">
    <source>
        <dbReference type="Proteomes" id="UP000321440"/>
    </source>
</evidence>
<keyword evidence="1" id="KW-0732">Signal</keyword>
<dbReference type="Pfam" id="PF01522">
    <property type="entry name" value="Polysacc_deac_1"/>
    <property type="match status" value="1"/>
</dbReference>
<dbReference type="Gene3D" id="3.20.20.370">
    <property type="entry name" value="Glycoside hydrolase/deacetylase"/>
    <property type="match status" value="1"/>
</dbReference>
<dbReference type="SUPFAM" id="SSF88713">
    <property type="entry name" value="Glycoside hydrolase/deacetylase"/>
    <property type="match status" value="1"/>
</dbReference>
<organism evidence="3 4">
    <name type="scientific">Alkalibacillus haloalkaliphilus</name>
    <dbReference type="NCBI Taxonomy" id="94136"/>
    <lineage>
        <taxon>Bacteria</taxon>
        <taxon>Bacillati</taxon>
        <taxon>Bacillota</taxon>
        <taxon>Bacilli</taxon>
        <taxon>Bacillales</taxon>
        <taxon>Bacillaceae</taxon>
        <taxon>Alkalibacillus</taxon>
    </lineage>
</organism>
<dbReference type="PANTHER" id="PTHR10587:SF78">
    <property type="entry name" value="PEPTIDOGLYCAN-N-ACETYLMURAMIC ACID DEACETYLASE PDAA"/>
    <property type="match status" value="1"/>
</dbReference>
<name>A0A511W6U2_9BACI</name>